<sequence>MAYHVFHRKWRSKKPMWFLMIFELGGVVASLVFFGIAQPDLFRTKLWRVGYNNGFNSSPDMILYAYANHRPLPKIPFVWSLALTDFNVAISVLSLFVLLAKLIAFIMKVWYPIVALVFSFTLMALYTTSVYGQAGPDYADKRYPSPVAWYIRYSCEPARPWGAYHDCQLAKGTFAVTVYMLFLYVVAVGLAVWSMLPNKKDQPKEVDEEESPTTDKVYEMMPATPKQPFTPRTQAFHTLDRRLPLRERFS</sequence>
<dbReference type="AlphaFoldDB" id="A0AA38R0T2"/>
<dbReference type="Proteomes" id="UP001174694">
    <property type="component" value="Unassembled WGS sequence"/>
</dbReference>
<feature type="transmembrane region" description="Helical" evidence="1">
    <location>
        <begin position="174"/>
        <end position="196"/>
    </location>
</feature>
<gene>
    <name evidence="2" type="ORF">NKR23_g12000</name>
</gene>
<feature type="transmembrane region" description="Helical" evidence="1">
    <location>
        <begin position="109"/>
        <end position="128"/>
    </location>
</feature>
<keyword evidence="3" id="KW-1185">Reference proteome</keyword>
<keyword evidence="1" id="KW-0472">Membrane</keyword>
<dbReference type="EMBL" id="JANBVO010000077">
    <property type="protein sequence ID" value="KAJ9130875.1"/>
    <property type="molecule type" value="Genomic_DNA"/>
</dbReference>
<organism evidence="2 3">
    <name type="scientific">Pleurostoma richardsiae</name>
    <dbReference type="NCBI Taxonomy" id="41990"/>
    <lineage>
        <taxon>Eukaryota</taxon>
        <taxon>Fungi</taxon>
        <taxon>Dikarya</taxon>
        <taxon>Ascomycota</taxon>
        <taxon>Pezizomycotina</taxon>
        <taxon>Sordariomycetes</taxon>
        <taxon>Sordariomycetidae</taxon>
        <taxon>Calosphaeriales</taxon>
        <taxon>Pleurostomataceae</taxon>
        <taxon>Pleurostoma</taxon>
    </lineage>
</organism>
<feature type="transmembrane region" description="Helical" evidence="1">
    <location>
        <begin position="16"/>
        <end position="37"/>
    </location>
</feature>
<evidence type="ECO:0000313" key="2">
    <source>
        <dbReference type="EMBL" id="KAJ9130875.1"/>
    </source>
</evidence>
<keyword evidence="1" id="KW-1133">Transmembrane helix</keyword>
<evidence type="ECO:0000256" key="1">
    <source>
        <dbReference type="SAM" id="Phobius"/>
    </source>
</evidence>
<protein>
    <submittedName>
        <fullName evidence="2">Succinate-semialdehyde dehydrogenase (NAD(+))</fullName>
    </submittedName>
</protein>
<evidence type="ECO:0000313" key="3">
    <source>
        <dbReference type="Proteomes" id="UP001174694"/>
    </source>
</evidence>
<name>A0AA38R0T2_9PEZI</name>
<reference evidence="2" key="1">
    <citation type="submission" date="2022-07" db="EMBL/GenBank/DDBJ databases">
        <title>Fungi with potential for degradation of polypropylene.</title>
        <authorList>
            <person name="Gostincar C."/>
        </authorList>
    </citation>
    <scope>NUCLEOTIDE SEQUENCE</scope>
    <source>
        <strain evidence="2">EXF-13308</strain>
    </source>
</reference>
<feature type="transmembrane region" description="Helical" evidence="1">
    <location>
        <begin position="77"/>
        <end position="100"/>
    </location>
</feature>
<keyword evidence="1" id="KW-0812">Transmembrane</keyword>
<comment type="caution">
    <text evidence="2">The sequence shown here is derived from an EMBL/GenBank/DDBJ whole genome shotgun (WGS) entry which is preliminary data.</text>
</comment>
<accession>A0AA38R0T2</accession>
<proteinExistence type="predicted"/>